<dbReference type="InterPro" id="IPR036291">
    <property type="entry name" value="NAD(P)-bd_dom_sf"/>
</dbReference>
<dbReference type="Proteomes" id="UP001461341">
    <property type="component" value="Chromosome"/>
</dbReference>
<dbReference type="Pfam" id="PF08240">
    <property type="entry name" value="ADH_N"/>
    <property type="match status" value="1"/>
</dbReference>
<dbReference type="SMART" id="SM00829">
    <property type="entry name" value="PKS_ER"/>
    <property type="match status" value="1"/>
</dbReference>
<keyword evidence="3" id="KW-0560">Oxidoreductase</keyword>
<sequence>MLALVQETESKESIRLLEVEEPRCGPREVKIKVRAAGICGTDVYGIASLRPPVILGHEFSGEIVEIGDQVRHFKVGERVSSETTVVRCGECPYCREGLYNLCVNRKGIGSGVNGAFAEYIVVPEFTLYRLPEYLSFEEGTLLEPLACAVRGVMEQAALKGTEKVLVFGPGPLGILVSWVANLSGAQVFLVGKAQDKERFAIALKQNIAGIIDIDEINIYQFVREKIDPYGVDVVFECSGSVHAVHQGLEVLRKRGKLVQMGILHREVELDFDTYFFSRELVVTGSRTQTSSSWQKAIALLHKHHLPLRELITHELPLERWEKGFELVRRREALKVILKP</sequence>
<dbReference type="PANTHER" id="PTHR43401">
    <property type="entry name" value="L-THREONINE 3-DEHYDROGENASE"/>
    <property type="match status" value="1"/>
</dbReference>
<evidence type="ECO:0000256" key="1">
    <source>
        <dbReference type="ARBA" id="ARBA00022723"/>
    </source>
</evidence>
<dbReference type="InterPro" id="IPR011032">
    <property type="entry name" value="GroES-like_sf"/>
</dbReference>
<reference evidence="6 7" key="1">
    <citation type="submission" date="2023-03" db="EMBL/GenBank/DDBJ databases">
        <title>Novel Species.</title>
        <authorList>
            <person name="Ma S."/>
        </authorList>
    </citation>
    <scope>NUCLEOTIDE SEQUENCE [LARGE SCALE GENOMIC DNA]</scope>
    <source>
        <strain evidence="6 7">B11</strain>
    </source>
</reference>
<evidence type="ECO:0000256" key="2">
    <source>
        <dbReference type="ARBA" id="ARBA00022833"/>
    </source>
</evidence>
<dbReference type="InterPro" id="IPR013149">
    <property type="entry name" value="ADH-like_C"/>
</dbReference>
<dbReference type="InterPro" id="IPR020843">
    <property type="entry name" value="ER"/>
</dbReference>
<dbReference type="InterPro" id="IPR013154">
    <property type="entry name" value="ADH-like_N"/>
</dbReference>
<dbReference type="RefSeq" id="WP_369017901.1">
    <property type="nucleotide sequence ID" value="NZ_CP121689.1"/>
</dbReference>
<keyword evidence="2 4" id="KW-0862">Zinc</keyword>
<gene>
    <name evidence="6" type="ORF">QBE54_09195</name>
</gene>
<evidence type="ECO:0000259" key="5">
    <source>
        <dbReference type="SMART" id="SM00829"/>
    </source>
</evidence>
<dbReference type="CDD" id="cd08258">
    <property type="entry name" value="Zn_ADH4"/>
    <property type="match status" value="1"/>
</dbReference>
<dbReference type="EMBL" id="CP121689">
    <property type="protein sequence ID" value="WZL75751.1"/>
    <property type="molecule type" value="Genomic_DNA"/>
</dbReference>
<evidence type="ECO:0000256" key="3">
    <source>
        <dbReference type="ARBA" id="ARBA00023002"/>
    </source>
</evidence>
<accession>A0ABZ2Y9R4</accession>
<comment type="similarity">
    <text evidence="4">Belongs to the zinc-containing alcohol dehydrogenase family.</text>
</comment>
<dbReference type="InterPro" id="IPR002328">
    <property type="entry name" value="ADH_Zn_CS"/>
</dbReference>
<comment type="cofactor">
    <cofactor evidence="4">
        <name>Zn(2+)</name>
        <dbReference type="ChEBI" id="CHEBI:29105"/>
    </cofactor>
</comment>
<proteinExistence type="inferred from homology"/>
<evidence type="ECO:0000256" key="4">
    <source>
        <dbReference type="RuleBase" id="RU361277"/>
    </source>
</evidence>
<dbReference type="SUPFAM" id="SSF50129">
    <property type="entry name" value="GroES-like"/>
    <property type="match status" value="1"/>
</dbReference>
<evidence type="ECO:0000313" key="7">
    <source>
        <dbReference type="Proteomes" id="UP001461341"/>
    </source>
</evidence>
<dbReference type="PROSITE" id="PS00059">
    <property type="entry name" value="ADH_ZINC"/>
    <property type="match status" value="1"/>
</dbReference>
<organism evidence="6 7">
    <name type="scientific">Thermatribacter velox</name>
    <dbReference type="NCBI Taxonomy" id="3039681"/>
    <lineage>
        <taxon>Bacteria</taxon>
        <taxon>Pseudomonadati</taxon>
        <taxon>Atribacterota</taxon>
        <taxon>Atribacteria</taxon>
        <taxon>Atribacterales</taxon>
        <taxon>Thermatribacteraceae</taxon>
        <taxon>Thermatribacter</taxon>
    </lineage>
</organism>
<evidence type="ECO:0000313" key="6">
    <source>
        <dbReference type="EMBL" id="WZL75751.1"/>
    </source>
</evidence>
<keyword evidence="1 4" id="KW-0479">Metal-binding</keyword>
<dbReference type="PANTHER" id="PTHR43401:SF2">
    <property type="entry name" value="L-THREONINE 3-DEHYDROGENASE"/>
    <property type="match status" value="1"/>
</dbReference>
<dbReference type="Gene3D" id="3.40.50.720">
    <property type="entry name" value="NAD(P)-binding Rossmann-like Domain"/>
    <property type="match status" value="1"/>
</dbReference>
<dbReference type="Pfam" id="PF00107">
    <property type="entry name" value="ADH_zinc_N"/>
    <property type="match status" value="1"/>
</dbReference>
<name>A0ABZ2Y9R4_9BACT</name>
<protein>
    <submittedName>
        <fullName evidence="6">Zinc-binding dehydrogenase</fullName>
    </submittedName>
</protein>
<feature type="domain" description="Enoyl reductase (ER)" evidence="5">
    <location>
        <begin position="9"/>
        <end position="337"/>
    </location>
</feature>
<keyword evidence="7" id="KW-1185">Reference proteome</keyword>
<dbReference type="InterPro" id="IPR050129">
    <property type="entry name" value="Zn_alcohol_dh"/>
</dbReference>
<dbReference type="SUPFAM" id="SSF51735">
    <property type="entry name" value="NAD(P)-binding Rossmann-fold domains"/>
    <property type="match status" value="1"/>
</dbReference>
<dbReference type="Gene3D" id="3.90.180.10">
    <property type="entry name" value="Medium-chain alcohol dehydrogenases, catalytic domain"/>
    <property type="match status" value="1"/>
</dbReference>